<gene>
    <name evidence="3" type="ORF">E2C01_091612</name>
</gene>
<evidence type="ECO:0000313" key="3">
    <source>
        <dbReference type="EMBL" id="MPC96355.1"/>
    </source>
</evidence>
<accession>A0A5B7JP25</accession>
<protein>
    <submittedName>
        <fullName evidence="3">Uncharacterized protein</fullName>
    </submittedName>
</protein>
<reference evidence="3 4" key="1">
    <citation type="submission" date="2019-05" db="EMBL/GenBank/DDBJ databases">
        <title>Another draft genome of Portunus trituberculatus and its Hox gene families provides insights of decapod evolution.</title>
        <authorList>
            <person name="Jeong J.-H."/>
            <person name="Song I."/>
            <person name="Kim S."/>
            <person name="Choi T."/>
            <person name="Kim D."/>
            <person name="Ryu S."/>
            <person name="Kim W."/>
        </authorList>
    </citation>
    <scope>NUCLEOTIDE SEQUENCE [LARGE SCALE GENOMIC DNA]</scope>
    <source>
        <tissue evidence="3">Muscle</tissue>
    </source>
</reference>
<keyword evidence="2" id="KW-1133">Transmembrane helix</keyword>
<feature type="transmembrane region" description="Helical" evidence="2">
    <location>
        <begin position="21"/>
        <end position="41"/>
    </location>
</feature>
<organism evidence="3 4">
    <name type="scientific">Portunus trituberculatus</name>
    <name type="common">Swimming crab</name>
    <name type="synonym">Neptunus trituberculatus</name>
    <dbReference type="NCBI Taxonomy" id="210409"/>
    <lineage>
        <taxon>Eukaryota</taxon>
        <taxon>Metazoa</taxon>
        <taxon>Ecdysozoa</taxon>
        <taxon>Arthropoda</taxon>
        <taxon>Crustacea</taxon>
        <taxon>Multicrustacea</taxon>
        <taxon>Malacostraca</taxon>
        <taxon>Eumalacostraca</taxon>
        <taxon>Eucarida</taxon>
        <taxon>Decapoda</taxon>
        <taxon>Pleocyemata</taxon>
        <taxon>Brachyura</taxon>
        <taxon>Eubrachyura</taxon>
        <taxon>Portunoidea</taxon>
        <taxon>Portunidae</taxon>
        <taxon>Portuninae</taxon>
        <taxon>Portunus</taxon>
    </lineage>
</organism>
<dbReference type="Proteomes" id="UP000324222">
    <property type="component" value="Unassembled WGS sequence"/>
</dbReference>
<dbReference type="EMBL" id="VSRR010105673">
    <property type="protein sequence ID" value="MPC96355.1"/>
    <property type="molecule type" value="Genomic_DNA"/>
</dbReference>
<name>A0A5B7JP25_PORTR</name>
<evidence type="ECO:0000313" key="4">
    <source>
        <dbReference type="Proteomes" id="UP000324222"/>
    </source>
</evidence>
<keyword evidence="2" id="KW-0812">Transmembrane</keyword>
<evidence type="ECO:0000256" key="1">
    <source>
        <dbReference type="SAM" id="MobiDB-lite"/>
    </source>
</evidence>
<proteinExistence type="predicted"/>
<keyword evidence="2" id="KW-0472">Membrane</keyword>
<keyword evidence="4" id="KW-1185">Reference proteome</keyword>
<sequence length="67" mass="7094">MSASPSQYGSPLTSTCVPRDSLTFLLAVAVALTMLVVVQAMPTPFPDMRPGGTPGYRTPHPLVYDGE</sequence>
<comment type="caution">
    <text evidence="3">The sequence shown here is derived from an EMBL/GenBank/DDBJ whole genome shotgun (WGS) entry which is preliminary data.</text>
</comment>
<evidence type="ECO:0000256" key="2">
    <source>
        <dbReference type="SAM" id="Phobius"/>
    </source>
</evidence>
<dbReference type="AlphaFoldDB" id="A0A5B7JP25"/>
<feature type="region of interest" description="Disordered" evidence="1">
    <location>
        <begin position="46"/>
        <end position="67"/>
    </location>
</feature>